<keyword evidence="2" id="KW-1185">Reference proteome</keyword>
<name>B3RWG8_TRIAD</name>
<gene>
    <name evidence="1" type="ORF">TRIADDRAFT_56743</name>
</gene>
<dbReference type="HOGENOM" id="CLU_1984407_0_0_1"/>
<dbReference type="RefSeq" id="XP_002112580.1">
    <property type="nucleotide sequence ID" value="XM_002112544.1"/>
</dbReference>
<evidence type="ECO:0000313" key="1">
    <source>
        <dbReference type="EMBL" id="EDV24690.1"/>
    </source>
</evidence>
<proteinExistence type="predicted"/>
<dbReference type="EMBL" id="DS985245">
    <property type="protein sequence ID" value="EDV24690.1"/>
    <property type="molecule type" value="Genomic_DNA"/>
</dbReference>
<dbReference type="CTD" id="6754236"/>
<evidence type="ECO:0000313" key="2">
    <source>
        <dbReference type="Proteomes" id="UP000009022"/>
    </source>
</evidence>
<dbReference type="AlphaFoldDB" id="B3RWG8"/>
<dbReference type="GeneID" id="6754236"/>
<protein>
    <submittedName>
        <fullName evidence="1">Uncharacterized protein</fullName>
    </submittedName>
</protein>
<dbReference type="InParanoid" id="B3RWG8"/>
<dbReference type="KEGG" id="tad:TRIADDRAFT_56743"/>
<accession>B3RWG8</accession>
<sequence>MASSSKKSNIDYSASSPLTLSMESSILRQQSLSDEDQFNQSASSLITNDKTRQSLESLLLMIPKVSTGQLSHQKMIDGIFSLSMAPMDDINDESIFSIHMDTRPHKQDQVVINFIVEPCTLDSQLQ</sequence>
<dbReference type="Proteomes" id="UP000009022">
    <property type="component" value="Unassembled WGS sequence"/>
</dbReference>
<reference evidence="1 2" key="1">
    <citation type="journal article" date="2008" name="Nature">
        <title>The Trichoplax genome and the nature of placozoans.</title>
        <authorList>
            <person name="Srivastava M."/>
            <person name="Begovic E."/>
            <person name="Chapman J."/>
            <person name="Putnam N.H."/>
            <person name="Hellsten U."/>
            <person name="Kawashima T."/>
            <person name="Kuo A."/>
            <person name="Mitros T."/>
            <person name="Salamov A."/>
            <person name="Carpenter M.L."/>
            <person name="Signorovitch A.Y."/>
            <person name="Moreno M.A."/>
            <person name="Kamm K."/>
            <person name="Grimwood J."/>
            <person name="Schmutz J."/>
            <person name="Shapiro H."/>
            <person name="Grigoriev I.V."/>
            <person name="Buss L.W."/>
            <person name="Schierwater B."/>
            <person name="Dellaporta S.L."/>
            <person name="Rokhsar D.S."/>
        </authorList>
    </citation>
    <scope>NUCLEOTIDE SEQUENCE [LARGE SCALE GENOMIC DNA]</scope>
    <source>
        <strain evidence="1 2">Grell-BS-1999</strain>
    </source>
</reference>
<organism evidence="1 2">
    <name type="scientific">Trichoplax adhaerens</name>
    <name type="common">Trichoplax reptans</name>
    <dbReference type="NCBI Taxonomy" id="10228"/>
    <lineage>
        <taxon>Eukaryota</taxon>
        <taxon>Metazoa</taxon>
        <taxon>Placozoa</taxon>
        <taxon>Uniplacotomia</taxon>
        <taxon>Trichoplacea</taxon>
        <taxon>Trichoplacidae</taxon>
        <taxon>Trichoplax</taxon>
    </lineage>
</organism>